<protein>
    <recommendedName>
        <fullName evidence="4">Glycoside hydrolase family 57 N-terminal domain-containing protein</fullName>
    </recommendedName>
</protein>
<reference evidence="5 6" key="1">
    <citation type="journal article" date="2020" name="Front. Microbiol.">
        <title>Single-cell genomics of novel Actinobacteria with the Wood-Ljungdahl pathway discovered in a serpentinizing system.</title>
        <authorList>
            <person name="Merino N."/>
            <person name="Kawai M."/>
            <person name="Boyd E.S."/>
            <person name="Colman D.R."/>
            <person name="McGlynn S.E."/>
            <person name="Nealson K.H."/>
            <person name="Kurokawa K."/>
            <person name="Hongoh Y."/>
        </authorList>
    </citation>
    <scope>NUCLEOTIDE SEQUENCE [LARGE SCALE GENOMIC DNA]</scope>
    <source>
        <strain evidence="5 6">S25</strain>
    </source>
</reference>
<organism evidence="5 6">
    <name type="scientific">Candidatus Hakubella thermalkaliphila</name>
    <dbReference type="NCBI Taxonomy" id="2754717"/>
    <lineage>
        <taxon>Bacteria</taxon>
        <taxon>Bacillati</taxon>
        <taxon>Actinomycetota</taxon>
        <taxon>Actinomycetota incertae sedis</taxon>
        <taxon>Candidatus Hakubellales</taxon>
        <taxon>Candidatus Hakubellaceae</taxon>
        <taxon>Candidatus Hakubella</taxon>
    </lineage>
</organism>
<proteinExistence type="inferred from homology"/>
<dbReference type="InterPro" id="IPR052046">
    <property type="entry name" value="GH57_Enzymes"/>
</dbReference>
<dbReference type="Pfam" id="PF03065">
    <property type="entry name" value="Glyco_hydro_57"/>
    <property type="match status" value="1"/>
</dbReference>
<accession>A0A6V8P4I8</accession>
<dbReference type="InterPro" id="IPR011330">
    <property type="entry name" value="Glyco_hydro/deAcase_b/a-brl"/>
</dbReference>
<comment type="similarity">
    <text evidence="1 3">Belongs to the glycosyl hydrolase 57 family.</text>
</comment>
<name>A0A6V8P4I8_9ACTN</name>
<keyword evidence="2 3" id="KW-0119">Carbohydrate metabolism</keyword>
<dbReference type="SUPFAM" id="SSF88713">
    <property type="entry name" value="Glycoside hydrolase/deacetylase"/>
    <property type="match status" value="1"/>
</dbReference>
<dbReference type="Proteomes" id="UP000543224">
    <property type="component" value="Unassembled WGS sequence"/>
</dbReference>
<feature type="non-terminal residue" evidence="5">
    <location>
        <position position="123"/>
    </location>
</feature>
<evidence type="ECO:0000256" key="2">
    <source>
        <dbReference type="ARBA" id="ARBA00023277"/>
    </source>
</evidence>
<comment type="caution">
    <text evidence="5">The sequence shown here is derived from an EMBL/GenBank/DDBJ whole genome shotgun (WGS) entry which is preliminary data.</text>
</comment>
<feature type="domain" description="Glycoside hydrolase family 57 N-terminal" evidence="4">
    <location>
        <begin position="6"/>
        <end position="46"/>
    </location>
</feature>
<dbReference type="GO" id="GO:0003824">
    <property type="term" value="F:catalytic activity"/>
    <property type="evidence" value="ECO:0007669"/>
    <property type="project" value="InterPro"/>
</dbReference>
<evidence type="ECO:0000313" key="6">
    <source>
        <dbReference type="Proteomes" id="UP000543224"/>
    </source>
</evidence>
<dbReference type="InterPro" id="IPR027291">
    <property type="entry name" value="Glyco_hydro_38_N_sf"/>
</dbReference>
<dbReference type="InterPro" id="IPR004300">
    <property type="entry name" value="Glyco_hydro_57_N"/>
</dbReference>
<sequence>MPLYVALVWHQHPPLYYKDPKTGVYSRPWVRVHATKDYYDMAAMLEGHHPDVRVTINLTPVLVRQLDDLAPGAKDIYWVLAEKPAEQLADDAKRFFLPRFFDANWDHINRRSPSSRGLLAQTG</sequence>
<evidence type="ECO:0000256" key="1">
    <source>
        <dbReference type="ARBA" id="ARBA00006821"/>
    </source>
</evidence>
<dbReference type="GO" id="GO:0005975">
    <property type="term" value="P:carbohydrate metabolic process"/>
    <property type="evidence" value="ECO:0007669"/>
    <property type="project" value="InterPro"/>
</dbReference>
<evidence type="ECO:0000313" key="5">
    <source>
        <dbReference type="EMBL" id="GFP26534.1"/>
    </source>
</evidence>
<dbReference type="Gene3D" id="3.20.110.10">
    <property type="entry name" value="Glycoside hydrolase 38, N terminal domain"/>
    <property type="match status" value="1"/>
</dbReference>
<evidence type="ECO:0000259" key="4">
    <source>
        <dbReference type="Pfam" id="PF03065"/>
    </source>
</evidence>
<gene>
    <name evidence="5" type="ORF">HKBW3S25_02029</name>
</gene>
<evidence type="ECO:0000256" key="3">
    <source>
        <dbReference type="RuleBase" id="RU361196"/>
    </source>
</evidence>
<dbReference type="PANTHER" id="PTHR36306:SF1">
    <property type="entry name" value="ALPHA-AMYLASE-RELATED"/>
    <property type="match status" value="1"/>
</dbReference>
<dbReference type="AlphaFoldDB" id="A0A6V8P4I8"/>
<dbReference type="PANTHER" id="PTHR36306">
    <property type="entry name" value="ALPHA-AMYLASE-RELATED-RELATED"/>
    <property type="match status" value="1"/>
</dbReference>
<dbReference type="EMBL" id="BLRX01000678">
    <property type="protein sequence ID" value="GFP26534.1"/>
    <property type="molecule type" value="Genomic_DNA"/>
</dbReference>